<comment type="cofactor">
    <cofactor evidence="2">
        <name>Mg(2+)</name>
        <dbReference type="ChEBI" id="CHEBI:18420"/>
    </cofactor>
</comment>
<dbReference type="PIRSF" id="PIRSF037839">
    <property type="entry name" value="Ribonuclease_H"/>
    <property type="match status" value="1"/>
</dbReference>
<dbReference type="EC" id="3.1.26.4" evidence="5 12"/>
<feature type="binding site" evidence="13">
    <location>
        <position position="139"/>
    </location>
    <ligand>
        <name>Mg(2+)</name>
        <dbReference type="ChEBI" id="CHEBI:18420"/>
        <label>2</label>
    </ligand>
</feature>
<feature type="compositionally biased region" description="Low complexity" evidence="14">
    <location>
        <begin position="54"/>
        <end position="67"/>
    </location>
</feature>
<keyword evidence="10 12" id="KW-0378">Hydrolase</keyword>
<evidence type="ECO:0000256" key="13">
    <source>
        <dbReference type="PIRSR" id="PIRSR037839-1"/>
    </source>
</evidence>
<evidence type="ECO:0000313" key="16">
    <source>
        <dbReference type="EMBL" id="RSL31650.1"/>
    </source>
</evidence>
<dbReference type="InterPro" id="IPR012337">
    <property type="entry name" value="RNaseH-like_sf"/>
</dbReference>
<comment type="cofactor">
    <cofactor evidence="13">
        <name>Mn(2+)</name>
        <dbReference type="ChEBI" id="CHEBI:29035"/>
    </cofactor>
    <cofactor evidence="13">
        <name>Mg(2+)</name>
        <dbReference type="ChEBI" id="CHEBI:18420"/>
    </cofactor>
    <text evidence="13">Binds 2 metal ions per subunit. Manganese or magnesium.</text>
</comment>
<dbReference type="InterPro" id="IPR017290">
    <property type="entry name" value="RNase_H_bac"/>
</dbReference>
<dbReference type="PROSITE" id="PS50879">
    <property type="entry name" value="RNASE_H_1"/>
    <property type="match status" value="1"/>
</dbReference>
<dbReference type="GO" id="GO:0043137">
    <property type="term" value="P:DNA replication, removal of RNA primer"/>
    <property type="evidence" value="ECO:0007669"/>
    <property type="project" value="TreeGrafter"/>
</dbReference>
<accession>A0A428MZS5</accession>
<dbReference type="InterPro" id="IPR011320">
    <property type="entry name" value="RNase_H1_N"/>
</dbReference>
<feature type="region of interest" description="Disordered" evidence="14">
    <location>
        <begin position="48"/>
        <end position="67"/>
    </location>
</feature>
<comment type="catalytic activity">
    <reaction evidence="1 12">
        <text>Endonucleolytic cleavage to 5'-phosphomonoester.</text>
        <dbReference type="EC" id="3.1.26.4"/>
    </reaction>
</comment>
<keyword evidence="11 12" id="KW-0460">Magnesium</keyword>
<evidence type="ECO:0000256" key="6">
    <source>
        <dbReference type="ARBA" id="ARBA00017721"/>
    </source>
</evidence>
<keyword evidence="12" id="KW-0963">Cytoplasm</keyword>
<dbReference type="GO" id="GO:0003676">
    <property type="term" value="F:nucleic acid binding"/>
    <property type="evidence" value="ECO:0007669"/>
    <property type="project" value="UniProtKB-UniRule"/>
</dbReference>
<comment type="caution">
    <text evidence="16">The sequence shown here is derived from an EMBL/GenBank/DDBJ whole genome shotgun (WGS) entry which is preliminary data.</text>
</comment>
<keyword evidence="8 12" id="KW-0479">Metal-binding</keyword>
<reference evidence="16 17" key="1">
    <citation type="submission" date="2018-10" db="EMBL/GenBank/DDBJ databases">
        <title>Draft genome sequence of Bacillus salarius IM0101, isolated from a hypersaline soil in Inner Mongolia, China.</title>
        <authorList>
            <person name="Yamprayoonswat W."/>
            <person name="Boonvisut S."/>
            <person name="Jumpathong W."/>
            <person name="Sittihan S."/>
            <person name="Ruangsuj P."/>
            <person name="Wanthongcharoen S."/>
            <person name="Thongpramul N."/>
            <person name="Pimmason S."/>
            <person name="Yu B."/>
            <person name="Yasawong M."/>
        </authorList>
    </citation>
    <scope>NUCLEOTIDE SEQUENCE [LARGE SCALE GENOMIC DNA]</scope>
    <source>
        <strain evidence="16 17">IM0101</strain>
    </source>
</reference>
<evidence type="ECO:0000256" key="4">
    <source>
        <dbReference type="ARBA" id="ARBA00005300"/>
    </source>
</evidence>
<dbReference type="InterPro" id="IPR002156">
    <property type="entry name" value="RNaseH_domain"/>
</dbReference>
<name>A0A428MZS5_9BACI</name>
<keyword evidence="17" id="KW-1185">Reference proteome</keyword>
<evidence type="ECO:0000256" key="10">
    <source>
        <dbReference type="ARBA" id="ARBA00022801"/>
    </source>
</evidence>
<dbReference type="SUPFAM" id="SSF53098">
    <property type="entry name" value="Ribonuclease H-like"/>
    <property type="match status" value="1"/>
</dbReference>
<dbReference type="PANTHER" id="PTHR10642">
    <property type="entry name" value="RIBONUCLEASE H1"/>
    <property type="match status" value="1"/>
</dbReference>
<evidence type="ECO:0000313" key="17">
    <source>
        <dbReference type="Proteomes" id="UP000275076"/>
    </source>
</evidence>
<dbReference type="GO" id="GO:0005737">
    <property type="term" value="C:cytoplasm"/>
    <property type="evidence" value="ECO:0007669"/>
    <property type="project" value="UniProtKB-SubCell"/>
</dbReference>
<keyword evidence="9 12" id="KW-0255">Endonuclease</keyword>
<dbReference type="FunFam" id="3.40.970.10:FF:000002">
    <property type="entry name" value="Ribonuclease H"/>
    <property type="match status" value="1"/>
</dbReference>
<protein>
    <recommendedName>
        <fullName evidence="6 12">Ribonuclease H</fullName>
        <ecNumber evidence="5 12">3.1.26.4</ecNumber>
    </recommendedName>
</protein>
<organism evidence="16 17">
    <name type="scientific">Salibacterium salarium</name>
    <dbReference type="NCBI Taxonomy" id="284579"/>
    <lineage>
        <taxon>Bacteria</taxon>
        <taxon>Bacillati</taxon>
        <taxon>Bacillota</taxon>
        <taxon>Bacilli</taxon>
        <taxon>Bacillales</taxon>
        <taxon>Bacillaceae</taxon>
    </lineage>
</organism>
<sequence length="203" mass="22649">MAAKKKYYVVWKGRQPGIYDNWSDCEKQVKGYAGASFKSFKTKEEAKQAYETGSPSAAPSSNSEADSSSYIENSVSVDVGSHGNPGFVEYKGVYTKNGEVLFSHPGIQMGTNNLGEFLAIVHALQYLADKGSDIPVYTDSDTAIIWVGKAKANSSLKRTKETEEIWNLVENAETWLKNNKWNNRLLKWNTKAWGEIKADYGRK</sequence>
<keyword evidence="7 12" id="KW-0540">Nuclease</keyword>
<dbReference type="GO" id="GO:0046872">
    <property type="term" value="F:metal ion binding"/>
    <property type="evidence" value="ECO:0007669"/>
    <property type="project" value="UniProtKB-KW"/>
</dbReference>
<evidence type="ECO:0000256" key="7">
    <source>
        <dbReference type="ARBA" id="ARBA00022722"/>
    </source>
</evidence>
<proteinExistence type="inferred from homology"/>
<feature type="binding site" evidence="13">
    <location>
        <position position="78"/>
    </location>
    <ligand>
        <name>Mg(2+)</name>
        <dbReference type="ChEBI" id="CHEBI:18420"/>
        <label>1</label>
    </ligand>
</feature>
<evidence type="ECO:0000256" key="14">
    <source>
        <dbReference type="SAM" id="MobiDB-lite"/>
    </source>
</evidence>
<evidence type="ECO:0000256" key="8">
    <source>
        <dbReference type="ARBA" id="ARBA00022723"/>
    </source>
</evidence>
<feature type="binding site" evidence="13">
    <location>
        <position position="116"/>
    </location>
    <ligand>
        <name>Mg(2+)</name>
        <dbReference type="ChEBI" id="CHEBI:18420"/>
        <label>2</label>
    </ligand>
</feature>
<evidence type="ECO:0000256" key="11">
    <source>
        <dbReference type="ARBA" id="ARBA00022842"/>
    </source>
</evidence>
<evidence type="ECO:0000256" key="12">
    <source>
        <dbReference type="PIRNR" id="PIRNR037839"/>
    </source>
</evidence>
<evidence type="ECO:0000256" key="9">
    <source>
        <dbReference type="ARBA" id="ARBA00022759"/>
    </source>
</evidence>
<dbReference type="SUPFAM" id="SSF55658">
    <property type="entry name" value="L9 N-domain-like"/>
    <property type="match status" value="1"/>
</dbReference>
<dbReference type="PANTHER" id="PTHR10642:SF26">
    <property type="entry name" value="RIBONUCLEASE H1"/>
    <property type="match status" value="1"/>
</dbReference>
<dbReference type="GO" id="GO:0004523">
    <property type="term" value="F:RNA-DNA hybrid ribonuclease activity"/>
    <property type="evidence" value="ECO:0007669"/>
    <property type="project" value="UniProtKB-UniRule"/>
</dbReference>
<feature type="binding site" evidence="13">
    <location>
        <position position="199"/>
    </location>
    <ligand>
        <name>Mg(2+)</name>
        <dbReference type="ChEBI" id="CHEBI:18420"/>
        <label>1</label>
    </ligand>
</feature>
<keyword evidence="13" id="KW-0464">Manganese</keyword>
<comment type="subcellular location">
    <subcellularLocation>
        <location evidence="12">Cytoplasm</location>
    </subcellularLocation>
</comment>
<dbReference type="RefSeq" id="WP_125558183.1">
    <property type="nucleotide sequence ID" value="NZ_RBVX01000022.1"/>
</dbReference>
<evidence type="ECO:0000256" key="1">
    <source>
        <dbReference type="ARBA" id="ARBA00000077"/>
    </source>
</evidence>
<dbReference type="OrthoDB" id="9811552at2"/>
<dbReference type="AlphaFoldDB" id="A0A428MZS5"/>
<comment type="function">
    <text evidence="3 12">Endonuclease that specifically degrades the RNA of RNA-DNA hybrids.</text>
</comment>
<dbReference type="InterPro" id="IPR050092">
    <property type="entry name" value="RNase_H"/>
</dbReference>
<dbReference type="Pfam" id="PF01693">
    <property type="entry name" value="Cauli_VI"/>
    <property type="match status" value="1"/>
</dbReference>
<evidence type="ECO:0000259" key="15">
    <source>
        <dbReference type="PROSITE" id="PS50879"/>
    </source>
</evidence>
<evidence type="ECO:0000256" key="2">
    <source>
        <dbReference type="ARBA" id="ARBA00001946"/>
    </source>
</evidence>
<feature type="domain" description="RNase H type-1" evidence="15">
    <location>
        <begin position="63"/>
        <end position="203"/>
    </location>
</feature>
<comment type="similarity">
    <text evidence="4 12">Belongs to the RNase H family.</text>
</comment>
<gene>
    <name evidence="16" type="ORF">D7Z54_19600</name>
</gene>
<evidence type="ECO:0000256" key="3">
    <source>
        <dbReference type="ARBA" id="ARBA00004065"/>
    </source>
</evidence>
<dbReference type="Gene3D" id="3.40.970.10">
    <property type="entry name" value="Ribonuclease H1, N-terminal domain"/>
    <property type="match status" value="1"/>
</dbReference>
<evidence type="ECO:0000256" key="5">
    <source>
        <dbReference type="ARBA" id="ARBA00012180"/>
    </source>
</evidence>
<dbReference type="InterPro" id="IPR009027">
    <property type="entry name" value="Ribosomal_bL9/RNase_H1_N"/>
</dbReference>
<dbReference type="Gene3D" id="3.30.420.10">
    <property type="entry name" value="Ribonuclease H-like superfamily/Ribonuclease H"/>
    <property type="match status" value="1"/>
</dbReference>
<dbReference type="InterPro" id="IPR036397">
    <property type="entry name" value="RNaseH_sf"/>
</dbReference>
<dbReference type="EMBL" id="RBVX01000022">
    <property type="protein sequence ID" value="RSL31650.1"/>
    <property type="molecule type" value="Genomic_DNA"/>
</dbReference>
<dbReference type="InterPro" id="IPR037056">
    <property type="entry name" value="RNase_H1_N_sf"/>
</dbReference>
<dbReference type="Pfam" id="PF00075">
    <property type="entry name" value="RNase_H"/>
    <property type="match status" value="1"/>
</dbReference>
<dbReference type="Proteomes" id="UP000275076">
    <property type="component" value="Unassembled WGS sequence"/>
</dbReference>